<evidence type="ECO:0000313" key="2">
    <source>
        <dbReference type="Proteomes" id="UP000664032"/>
    </source>
</evidence>
<name>A0ACB8GYG2_PSICU</name>
<keyword evidence="1" id="KW-0547">Nucleotide-binding</keyword>
<proteinExistence type="predicted"/>
<gene>
    <name evidence="1" type="ORF">JR316_0007383</name>
</gene>
<organism evidence="1 2">
    <name type="scientific">Psilocybe cubensis</name>
    <name type="common">Psychedelic mushroom</name>
    <name type="synonym">Stropharia cubensis</name>
    <dbReference type="NCBI Taxonomy" id="181762"/>
    <lineage>
        <taxon>Eukaryota</taxon>
        <taxon>Fungi</taxon>
        <taxon>Dikarya</taxon>
        <taxon>Basidiomycota</taxon>
        <taxon>Agaricomycotina</taxon>
        <taxon>Agaricomycetes</taxon>
        <taxon>Agaricomycetidae</taxon>
        <taxon>Agaricales</taxon>
        <taxon>Agaricineae</taxon>
        <taxon>Strophariaceae</taxon>
        <taxon>Psilocybe</taxon>
    </lineage>
</organism>
<dbReference type="Proteomes" id="UP000664032">
    <property type="component" value="Unassembled WGS sequence"/>
</dbReference>
<comment type="caution">
    <text evidence="1">The sequence shown here is derived from an EMBL/GenBank/DDBJ whole genome shotgun (WGS) entry which is preliminary data.</text>
</comment>
<evidence type="ECO:0000313" key="1">
    <source>
        <dbReference type="EMBL" id="KAH9480783.1"/>
    </source>
</evidence>
<protein>
    <submittedName>
        <fullName evidence="1">ATP-binding cassette transporter abc4</fullName>
    </submittedName>
</protein>
<keyword evidence="1" id="KW-0067">ATP-binding</keyword>
<accession>A0ACB8GYG2</accession>
<sequence>MDSWYNLPREGGVAYAAQESWVQNQTIRENILFGSSYDEIRYQKVINQCALKHDLELFEAGDNTEVGEKGLTLSGGQKARLTLARAVYSSAEILLLDDILAALDVHTAKAVVNDCLKGDLTHHVTLTTPISDYIVSVGLDGVARGAGSDISGAISQGIDLEADENDQLENKAETTVGEEVGKNGKLILAEEIEQGRDFGGPSMKIKTRPMSSFHTALILSALVSTLYNSATIRASRSVNDQLVESILTSTFRWLDETPLSRIVARCTGDIATVDGSIQNSFYFVVEIMTCMMVQLAIPAVVAPMILGPGLLVAIAGVYVANTYLKAQLSVQREMSNARAPVLAHFGAAMTGLTSIRAYGAQELLKAESLRRIDHYSKIARVSYNLNRWLSIRIDFIGAFFTGGVASYLVSQTNLSSGNIGFALKMVIFFNRLVLYLVMEHNDLEVQANSLERIQSYIDIEHEPKPTQAGKPPAAWPTSGTLRRNLDPFGENDDATLNNALRAAGLFSLEAEEEGGRITLDSNISSAGGNLSVGQRQIIALARAIVRNSKLLILDEDHKTDLIIQSSLRNQLGADVTVLTVAHRLRTIMDADKIRGTDSYQLVLDSGKMVEFDSPRTLLGLEGGYFKSLVDESDDRESLYKIAEASLDRK</sequence>
<keyword evidence="2" id="KW-1185">Reference proteome</keyword>
<dbReference type="EMBL" id="JAFIQS020000006">
    <property type="protein sequence ID" value="KAH9480783.1"/>
    <property type="molecule type" value="Genomic_DNA"/>
</dbReference>
<reference evidence="1" key="1">
    <citation type="submission" date="2021-10" db="EMBL/GenBank/DDBJ databases">
        <title>Psilocybe cubensis genome.</title>
        <authorList>
            <person name="Mckernan K.J."/>
            <person name="Crawford S."/>
            <person name="Trippe A."/>
            <person name="Kane L.T."/>
            <person name="Mclaughlin S."/>
        </authorList>
    </citation>
    <scope>NUCLEOTIDE SEQUENCE</scope>
    <source>
        <strain evidence="1">MGC-MH-2018</strain>
    </source>
</reference>